<keyword evidence="3" id="KW-1185">Reference proteome</keyword>
<organism evidence="2 3">
    <name type="scientific">Natronoflexus pectinivorans</name>
    <dbReference type="NCBI Taxonomy" id="682526"/>
    <lineage>
        <taxon>Bacteria</taxon>
        <taxon>Pseudomonadati</taxon>
        <taxon>Bacteroidota</taxon>
        <taxon>Bacteroidia</taxon>
        <taxon>Marinilabiliales</taxon>
        <taxon>Marinilabiliaceae</taxon>
        <taxon>Natronoflexus</taxon>
    </lineage>
</organism>
<dbReference type="GO" id="GO:0006508">
    <property type="term" value="P:proteolysis"/>
    <property type="evidence" value="ECO:0007669"/>
    <property type="project" value="InterPro"/>
</dbReference>
<dbReference type="GO" id="GO:0004252">
    <property type="term" value="F:serine-type endopeptidase activity"/>
    <property type="evidence" value="ECO:0007669"/>
    <property type="project" value="InterPro"/>
</dbReference>
<name>A0A4R2GFN4_9BACT</name>
<dbReference type="RefSeq" id="WP_132434356.1">
    <property type="nucleotide sequence ID" value="NZ_SLWK01000010.1"/>
</dbReference>
<sequence>MAQRPLLFFPSKEIANRSKLGSGRGNFSTPSSIRQGQRLSPVFQQLFNNLDAQRIAVQQTNVGIDPEQVLVFETIGSVEDFAAAVSKVEGFEWLGEIEIEDIVPDNEFYLINKIGKKEDDKLMSGRLYLVFTNTAAMTELLSLWDLWVRTPDFNCRSGVYRGKGKFKEVFKLLKNIRRWGVQDRFEESNILNLWGEELQIDPNRTIRFEIELWYRSNVAQRNSSYLSVSNLIASSGGRVISVCDISEIRYHAILAELPAIEIRNILSNRNTELIKCDNVMYFKPSGQIVMDSHFSPEDLEVLEEIDNNIYPSGNPVIAIFDGYPFARHEILNNRLIIDDPDNFESYYQVQERKHGTAMCSLIVRGDLNRNEEPLSSPLYVRPIMRPNERDFHRNEYVPNDCLLIDTVHRAVRRIFEGEGDLDAVAPSVKIVNLSIGDRDRLFYNSMSPWSKLLDWLSYKYRVLFIISTGNHYNEIQLTISQTEFNALESIEKEKIFLREVLNNARNCRIMSPAESLNGLTVGALHVDNAVFNPNDRRLNPYATVLPSTYTALGGGYRRAIKPDLVYYGGRQMFDYDFGDNSILRPSSYKSPPGLKVAAPDNTLNKTIHEVGTSNATALITRSGYYCYQVLEELINENDVNIPSQMIAILIKAMLVHGCSWGDISSELDKRLDGYDNQLLQKIKSKLLGYGFPDIDKVKECTEQRATVIGFGELNEEEAHVYSLPLPPSLASQTIKRRITITLAWFTPTSPTTQRYRTSRLWFEANNQIANNRMEADWQAVRRGTLQHEVFEDSKAHAFIDGDSLNIKVNCSKDANSFTDSIPYALLVSMEVAEGIDMPIYQEIKDRISVPVTIGQPIVS</sequence>
<dbReference type="Gene3D" id="3.40.50.200">
    <property type="entry name" value="Peptidase S8/S53 domain"/>
    <property type="match status" value="1"/>
</dbReference>
<dbReference type="EMBL" id="SLWK01000010">
    <property type="protein sequence ID" value="TCO07010.1"/>
    <property type="molecule type" value="Genomic_DNA"/>
</dbReference>
<dbReference type="CDD" id="cd04847">
    <property type="entry name" value="Peptidases_S8_Subtilisin_like_2"/>
    <property type="match status" value="1"/>
</dbReference>
<accession>A0A4R2GFN4</accession>
<reference evidence="2 3" key="1">
    <citation type="submission" date="2019-03" db="EMBL/GenBank/DDBJ databases">
        <title>Genomic Encyclopedia of Type Strains, Phase IV (KMG-IV): sequencing the most valuable type-strain genomes for metagenomic binning, comparative biology and taxonomic classification.</title>
        <authorList>
            <person name="Goeker M."/>
        </authorList>
    </citation>
    <scope>NUCLEOTIDE SEQUENCE [LARGE SCALE GENOMIC DNA]</scope>
    <source>
        <strain evidence="2 3">DSM 24179</strain>
    </source>
</reference>
<dbReference type="InterPro" id="IPR000209">
    <property type="entry name" value="Peptidase_S8/S53_dom"/>
</dbReference>
<protein>
    <submittedName>
        <fullName evidence="2">Subtilase family protein</fullName>
    </submittedName>
</protein>
<dbReference type="Proteomes" id="UP000295221">
    <property type="component" value="Unassembled WGS sequence"/>
</dbReference>
<dbReference type="InterPro" id="IPR036852">
    <property type="entry name" value="Peptidase_S8/S53_dom_sf"/>
</dbReference>
<evidence type="ECO:0000313" key="2">
    <source>
        <dbReference type="EMBL" id="TCO07010.1"/>
    </source>
</evidence>
<feature type="domain" description="Peptidase S8/S53" evidence="1">
    <location>
        <begin position="340"/>
        <end position="656"/>
    </location>
</feature>
<dbReference type="InterPro" id="IPR034074">
    <property type="entry name" value="Y4bN_pept_dom"/>
</dbReference>
<dbReference type="SUPFAM" id="SSF52743">
    <property type="entry name" value="Subtilisin-like"/>
    <property type="match status" value="1"/>
</dbReference>
<dbReference type="AlphaFoldDB" id="A0A4R2GFN4"/>
<comment type="caution">
    <text evidence="2">The sequence shown here is derived from an EMBL/GenBank/DDBJ whole genome shotgun (WGS) entry which is preliminary data.</text>
</comment>
<evidence type="ECO:0000313" key="3">
    <source>
        <dbReference type="Proteomes" id="UP000295221"/>
    </source>
</evidence>
<dbReference type="OrthoDB" id="1100338at2"/>
<evidence type="ECO:0000259" key="1">
    <source>
        <dbReference type="Pfam" id="PF00082"/>
    </source>
</evidence>
<gene>
    <name evidence="2" type="ORF">EV194_1108</name>
</gene>
<dbReference type="Pfam" id="PF00082">
    <property type="entry name" value="Peptidase_S8"/>
    <property type="match status" value="1"/>
</dbReference>
<proteinExistence type="predicted"/>